<dbReference type="Proteomes" id="UP000769156">
    <property type="component" value="Unassembled WGS sequence"/>
</dbReference>
<dbReference type="InterPro" id="IPR001647">
    <property type="entry name" value="HTH_TetR"/>
</dbReference>
<dbReference type="EMBL" id="DYVY01000073">
    <property type="protein sequence ID" value="HJF94084.1"/>
    <property type="molecule type" value="Genomic_DNA"/>
</dbReference>
<dbReference type="InterPro" id="IPR009057">
    <property type="entry name" value="Homeodomain-like_sf"/>
</dbReference>
<evidence type="ECO:0000256" key="2">
    <source>
        <dbReference type="PROSITE-ProRule" id="PRU00335"/>
    </source>
</evidence>
<evidence type="ECO:0000259" key="3">
    <source>
        <dbReference type="PROSITE" id="PS50977"/>
    </source>
</evidence>
<gene>
    <name evidence="4" type="ORF">K8V82_04765</name>
</gene>
<keyword evidence="1 2" id="KW-0238">DNA-binding</keyword>
<dbReference type="AlphaFoldDB" id="A0A921HZH8"/>
<organism evidence="4 5">
    <name type="scientific">Lachnoclostridium phocaeense</name>
    <dbReference type="NCBI Taxonomy" id="1871021"/>
    <lineage>
        <taxon>Bacteria</taxon>
        <taxon>Bacillati</taxon>
        <taxon>Bacillota</taxon>
        <taxon>Clostridia</taxon>
        <taxon>Lachnospirales</taxon>
        <taxon>Lachnospiraceae</taxon>
    </lineage>
</organism>
<feature type="DNA-binding region" description="H-T-H motif" evidence="2">
    <location>
        <begin position="30"/>
        <end position="49"/>
    </location>
</feature>
<accession>A0A921HZH8</accession>
<proteinExistence type="predicted"/>
<evidence type="ECO:0000313" key="4">
    <source>
        <dbReference type="EMBL" id="HJF94084.1"/>
    </source>
</evidence>
<name>A0A921HZH8_9FIRM</name>
<dbReference type="InterPro" id="IPR050624">
    <property type="entry name" value="HTH-type_Tx_Regulator"/>
</dbReference>
<feature type="domain" description="HTH tetR-type" evidence="3">
    <location>
        <begin position="7"/>
        <end position="67"/>
    </location>
</feature>
<dbReference type="PANTHER" id="PTHR43479">
    <property type="entry name" value="ACREF/ENVCD OPERON REPRESSOR-RELATED"/>
    <property type="match status" value="1"/>
</dbReference>
<dbReference type="Gene3D" id="1.10.357.10">
    <property type="entry name" value="Tetracycline Repressor, domain 2"/>
    <property type="match status" value="1"/>
</dbReference>
<comment type="caution">
    <text evidence="4">The sequence shown here is derived from an EMBL/GenBank/DDBJ whole genome shotgun (WGS) entry which is preliminary data.</text>
</comment>
<dbReference type="PANTHER" id="PTHR43479:SF7">
    <property type="entry name" value="TETR-FAMILY TRANSCRIPTIONAL REGULATOR"/>
    <property type="match status" value="1"/>
</dbReference>
<evidence type="ECO:0000313" key="5">
    <source>
        <dbReference type="Proteomes" id="UP000769156"/>
    </source>
</evidence>
<dbReference type="PROSITE" id="PS50977">
    <property type="entry name" value="HTH_TETR_2"/>
    <property type="match status" value="1"/>
</dbReference>
<protein>
    <submittedName>
        <fullName evidence="4">TetR/AcrR family transcriptional regulator</fullName>
    </submittedName>
</protein>
<evidence type="ECO:0000256" key="1">
    <source>
        <dbReference type="ARBA" id="ARBA00023125"/>
    </source>
</evidence>
<dbReference type="SUPFAM" id="SSF46689">
    <property type="entry name" value="Homeodomain-like"/>
    <property type="match status" value="1"/>
</dbReference>
<reference evidence="4" key="2">
    <citation type="submission" date="2021-09" db="EMBL/GenBank/DDBJ databases">
        <authorList>
            <person name="Gilroy R."/>
        </authorList>
    </citation>
    <scope>NUCLEOTIDE SEQUENCE</scope>
    <source>
        <strain evidence="4">ChiSjej5B23-16112</strain>
    </source>
</reference>
<sequence length="194" mass="22898">MEDRRITKTKRNLKGTLISMLPEQPFEQISITELCARAEISRITFYSHYSDKYALVDEIFQDMVALGTEDYEKMQQENNPGRDEVISYCNILDAIMELYYSHYDFFRYTAPEYNPYLAFAFYSIVLETVEDHTKRMKNRSRLRFSPKQIAGFLCYGIIGFFNEGHAEKVPVDRLRREAKELLMGVLRSRVLIQL</sequence>
<reference evidence="4" key="1">
    <citation type="journal article" date="2021" name="PeerJ">
        <title>Extensive microbial diversity within the chicken gut microbiome revealed by metagenomics and culture.</title>
        <authorList>
            <person name="Gilroy R."/>
            <person name="Ravi A."/>
            <person name="Getino M."/>
            <person name="Pursley I."/>
            <person name="Horton D.L."/>
            <person name="Alikhan N.F."/>
            <person name="Baker D."/>
            <person name="Gharbi K."/>
            <person name="Hall N."/>
            <person name="Watson M."/>
            <person name="Adriaenssens E.M."/>
            <person name="Foster-Nyarko E."/>
            <person name="Jarju S."/>
            <person name="Secka A."/>
            <person name="Antonio M."/>
            <person name="Oren A."/>
            <person name="Chaudhuri R.R."/>
            <person name="La Ragione R."/>
            <person name="Hildebrand F."/>
            <person name="Pallen M.J."/>
        </authorList>
    </citation>
    <scope>NUCLEOTIDE SEQUENCE</scope>
    <source>
        <strain evidence="4">ChiSjej5B23-16112</strain>
    </source>
</reference>
<dbReference type="GO" id="GO:0003677">
    <property type="term" value="F:DNA binding"/>
    <property type="evidence" value="ECO:0007669"/>
    <property type="project" value="UniProtKB-UniRule"/>
</dbReference>